<dbReference type="InterPro" id="IPR036551">
    <property type="entry name" value="Flavin_trans-like"/>
</dbReference>
<proteinExistence type="inferred from homology"/>
<dbReference type="NCBIfam" id="TIGR00421">
    <property type="entry name" value="ubiX_pad"/>
    <property type="match status" value="1"/>
</dbReference>
<evidence type="ECO:0000259" key="8">
    <source>
        <dbReference type="Pfam" id="PF02441"/>
    </source>
</evidence>
<dbReference type="PANTHER" id="PTHR43374">
    <property type="entry name" value="FLAVIN PRENYLTRANSFERASE"/>
    <property type="match status" value="1"/>
</dbReference>
<gene>
    <name evidence="7" type="primary">ubiX</name>
    <name evidence="9" type="ordered locus">Reut_A3048</name>
</gene>
<keyword evidence="4 7" id="KW-0808">Transferase</keyword>
<evidence type="ECO:0000256" key="4">
    <source>
        <dbReference type="ARBA" id="ARBA00022679"/>
    </source>
</evidence>
<dbReference type="FunFam" id="3.40.50.1950:FF:000001">
    <property type="entry name" value="Flavin prenyltransferase UbiX"/>
    <property type="match status" value="1"/>
</dbReference>
<keyword evidence="1 7" id="KW-0637">Prenyltransferase</keyword>
<organism evidence="9">
    <name type="scientific">Cupriavidus pinatubonensis (strain JMP 134 / LMG 1197)</name>
    <name type="common">Cupriavidus necator (strain JMP 134)</name>
    <dbReference type="NCBI Taxonomy" id="264198"/>
    <lineage>
        <taxon>Bacteria</taxon>
        <taxon>Pseudomonadati</taxon>
        <taxon>Pseudomonadota</taxon>
        <taxon>Betaproteobacteria</taxon>
        <taxon>Burkholderiales</taxon>
        <taxon>Burkholderiaceae</taxon>
        <taxon>Cupriavidus</taxon>
    </lineage>
</organism>
<dbReference type="Gene3D" id="3.40.50.1950">
    <property type="entry name" value="Flavin prenyltransferase-like"/>
    <property type="match status" value="1"/>
</dbReference>
<dbReference type="eggNOG" id="COG0163">
    <property type="taxonomic scope" value="Bacteria"/>
</dbReference>
<dbReference type="AlphaFoldDB" id="Q46WS5"/>
<dbReference type="EMBL" id="CP000090">
    <property type="protein sequence ID" value="AAZ62408.1"/>
    <property type="molecule type" value="Genomic_DNA"/>
</dbReference>
<dbReference type="KEGG" id="reu:Reut_A3048"/>
<comment type="similarity">
    <text evidence="6 7">Belongs to the UbiX/PAD1 family.</text>
</comment>
<protein>
    <recommendedName>
        <fullName evidence="7">Flavin prenyltransferase UbiX</fullName>
        <ecNumber evidence="7">2.5.1.129</ecNumber>
    </recommendedName>
</protein>
<dbReference type="GO" id="GO:0016831">
    <property type="term" value="F:carboxy-lyase activity"/>
    <property type="evidence" value="ECO:0007669"/>
    <property type="project" value="TreeGrafter"/>
</dbReference>
<evidence type="ECO:0000256" key="2">
    <source>
        <dbReference type="ARBA" id="ARBA00022630"/>
    </source>
</evidence>
<feature type="domain" description="Flavoprotein" evidence="8">
    <location>
        <begin position="11"/>
        <end position="181"/>
    </location>
</feature>
<keyword evidence="3 7" id="KW-0288">FMN</keyword>
<name>Q46WS5_CUPPJ</name>
<feature type="binding site" evidence="7">
    <location>
        <position position="45"/>
    </location>
    <ligand>
        <name>FMN</name>
        <dbReference type="ChEBI" id="CHEBI:58210"/>
    </ligand>
</feature>
<evidence type="ECO:0000256" key="1">
    <source>
        <dbReference type="ARBA" id="ARBA00022602"/>
    </source>
</evidence>
<comment type="catalytic activity">
    <reaction evidence="5 7">
        <text>dimethylallyl phosphate + FMNH2 = prenylated FMNH2 + phosphate</text>
        <dbReference type="Rhea" id="RHEA:37743"/>
        <dbReference type="ChEBI" id="CHEBI:43474"/>
        <dbReference type="ChEBI" id="CHEBI:57618"/>
        <dbReference type="ChEBI" id="CHEBI:87467"/>
        <dbReference type="ChEBI" id="CHEBI:88052"/>
        <dbReference type="EC" id="2.5.1.129"/>
    </reaction>
</comment>
<reference evidence="9" key="1">
    <citation type="submission" date="2005-08" db="EMBL/GenBank/DDBJ databases">
        <title>Complete sequence of Chromosome1 of Ralstonia eutropha JMP134.</title>
        <authorList>
            <person name="Copeland A."/>
            <person name="Lucas S."/>
            <person name="Lapidus A."/>
            <person name="Barry K."/>
            <person name="Detter J.C."/>
            <person name="Glavina T."/>
            <person name="Hammon N."/>
            <person name="Israni S."/>
            <person name="Pitluck S."/>
            <person name="Goltsman E."/>
            <person name="Martinez M."/>
            <person name="Schmutz J."/>
            <person name="Larimer F."/>
            <person name="Land M."/>
            <person name="Lykidis A."/>
            <person name="Richardson P."/>
        </authorList>
    </citation>
    <scope>NUCLEOTIDE SEQUENCE</scope>
    <source>
        <strain evidence="9">JMP134</strain>
    </source>
</reference>
<dbReference type="HOGENOM" id="CLU_074522_0_1_4"/>
<dbReference type="STRING" id="264198.Reut_A3048"/>
<dbReference type="Pfam" id="PF02441">
    <property type="entry name" value="Flavoprotein"/>
    <property type="match status" value="1"/>
</dbReference>
<feature type="binding site" evidence="7">
    <location>
        <begin position="96"/>
        <end position="99"/>
    </location>
    <ligand>
        <name>FMN</name>
        <dbReference type="ChEBI" id="CHEBI:58210"/>
    </ligand>
</feature>
<accession>Q46WS5</accession>
<dbReference type="HAMAP" id="MF_01984">
    <property type="entry name" value="ubiX_pad"/>
    <property type="match status" value="1"/>
</dbReference>
<dbReference type="PANTHER" id="PTHR43374:SF1">
    <property type="entry name" value="FLAVIN PRENYLTRANSFERASE PAD1, MITOCHONDRIAL"/>
    <property type="match status" value="1"/>
</dbReference>
<evidence type="ECO:0000313" key="9">
    <source>
        <dbReference type="EMBL" id="AAZ62408.1"/>
    </source>
</evidence>
<dbReference type="EC" id="2.5.1.129" evidence="7"/>
<dbReference type="SUPFAM" id="SSF52507">
    <property type="entry name" value="Homo-oligomeric flavin-containing Cys decarboxylases, HFCD"/>
    <property type="match status" value="1"/>
</dbReference>
<sequence>MPVTGCAVPQRLIVAITGATGAIYGVRLLQVLREVTTVETHLLISPAGVMNLQHELEISRADVEAMADVVHNVRDIGATIASGSFRAHAMVVAPCSMRTLAAIAHGLSDNLITRAADVTLKERRRLVLMVRETPLNLAHLRNMTAVTEMGGIVFPPVPGFYQKPQSIAELVDHTVGRVLDLVDLPDIGQTLAPSWPGLNGKAGESGGN</sequence>
<dbReference type="NCBIfam" id="NF004685">
    <property type="entry name" value="PRK06029.1"/>
    <property type="match status" value="1"/>
</dbReference>
<comment type="caution">
    <text evidence="7">Lacks conserved residue(s) required for the propagation of feature annotation.</text>
</comment>
<dbReference type="InterPro" id="IPR003382">
    <property type="entry name" value="Flavoprotein"/>
</dbReference>
<dbReference type="InterPro" id="IPR004507">
    <property type="entry name" value="UbiX-like"/>
</dbReference>
<feature type="binding site" evidence="7">
    <location>
        <begin position="18"/>
        <end position="20"/>
    </location>
    <ligand>
        <name>FMN</name>
        <dbReference type="ChEBI" id="CHEBI:58210"/>
    </ligand>
</feature>
<feature type="binding site" evidence="7">
    <location>
        <position position="177"/>
    </location>
    <ligand>
        <name>dimethylallyl phosphate</name>
        <dbReference type="ChEBI" id="CHEBI:88052"/>
    </ligand>
</feature>
<evidence type="ECO:0000256" key="6">
    <source>
        <dbReference type="ARBA" id="ARBA00060793"/>
    </source>
</evidence>
<evidence type="ECO:0000256" key="3">
    <source>
        <dbReference type="ARBA" id="ARBA00022643"/>
    </source>
</evidence>
<dbReference type="OrthoDB" id="9781577at2"/>
<evidence type="ECO:0000256" key="7">
    <source>
        <dbReference type="HAMAP-Rule" id="MF_01984"/>
    </source>
</evidence>
<feature type="binding site" evidence="7">
    <location>
        <position position="131"/>
    </location>
    <ligand>
        <name>FMN</name>
        <dbReference type="ChEBI" id="CHEBI:58210"/>
    </ligand>
</feature>
<keyword evidence="2 7" id="KW-0285">Flavoprotein</keyword>
<dbReference type="GO" id="GO:0106141">
    <property type="term" value="F:flavin prenyltransferase activity"/>
    <property type="evidence" value="ECO:0007669"/>
    <property type="project" value="UniProtKB-EC"/>
</dbReference>
<evidence type="ECO:0000256" key="5">
    <source>
        <dbReference type="ARBA" id="ARBA00050612"/>
    </source>
</evidence>
<comment type="function">
    <text evidence="7">Flavin prenyltransferase that catalyzes the synthesis of the prenylated FMN cofactor (prenyl-FMN) for 4-hydroxy-3-polyprenylbenzoic acid decarboxylase UbiD. The prenyltransferase is metal-independent and links a dimethylallyl moiety from dimethylallyl monophosphate (DMAP) to the flavin N5 and C6 atoms of FMN.</text>
</comment>
<feature type="binding site" evidence="7">
    <location>
        <position position="161"/>
    </location>
    <ligand>
        <name>dimethylallyl phosphate</name>
        <dbReference type="ChEBI" id="CHEBI:88052"/>
    </ligand>
</feature>